<protein>
    <recommendedName>
        <fullName evidence="1">Non-reducing end beta-L-arabinofuranosidase-like GH127 catalytic domain-containing protein</fullName>
    </recommendedName>
</protein>
<keyword evidence="3" id="KW-1185">Reference proteome</keyword>
<dbReference type="InterPro" id="IPR012878">
    <property type="entry name" value="Beta-AFase-like_GH127_cat"/>
</dbReference>
<feature type="domain" description="Non-reducing end beta-L-arabinofuranosidase-like GH127 catalytic" evidence="1">
    <location>
        <begin position="1"/>
        <end position="183"/>
    </location>
</feature>
<name>A0AAP0D6H1_9ASTR</name>
<evidence type="ECO:0000259" key="1">
    <source>
        <dbReference type="Pfam" id="PF07944"/>
    </source>
</evidence>
<dbReference type="Pfam" id="PF07944">
    <property type="entry name" value="Beta-AFase-like_GH127_cat"/>
    <property type="match status" value="1"/>
</dbReference>
<sequence length="221" mass="25670">MHKIMAGLVDQYVFAGNTQALKVVTKMADYFCKRVQNVSMQYTIERDWQSSNEESGGMNDVMYQLYTITGDTKHLLLANLFDKPCFLGPLALKADELSGFHSNTHIPIVVGSQMRKLGCFSWMRFNSSHMYANATRGTSVSEFWTDPKRVAITLQMENEESMNHVSRILFRWTKEMGYADYYDEWRIGYSERKRTRDYDIHVAIRPGYVESFRNSYLGNTL</sequence>
<comment type="caution">
    <text evidence="2">The sequence shown here is derived from an EMBL/GenBank/DDBJ whole genome shotgun (WGS) entry which is preliminary data.</text>
</comment>
<evidence type="ECO:0000313" key="2">
    <source>
        <dbReference type="EMBL" id="KAK9068661.1"/>
    </source>
</evidence>
<accession>A0AAP0D6H1</accession>
<dbReference type="PANTHER" id="PTHR31151">
    <property type="entry name" value="PROLINE-TRNA LIGASE (DUF1680)"/>
    <property type="match status" value="1"/>
</dbReference>
<dbReference type="PANTHER" id="PTHR31151:SF0">
    <property type="entry name" value="PROLINE-TRNA LIGASE (DUF1680)"/>
    <property type="match status" value="1"/>
</dbReference>
<gene>
    <name evidence="2" type="ORF">SSX86_012776</name>
</gene>
<evidence type="ECO:0000313" key="3">
    <source>
        <dbReference type="Proteomes" id="UP001408789"/>
    </source>
</evidence>
<dbReference type="Proteomes" id="UP001408789">
    <property type="component" value="Unassembled WGS sequence"/>
</dbReference>
<reference evidence="2 3" key="1">
    <citation type="submission" date="2024-04" db="EMBL/GenBank/DDBJ databases">
        <title>The reference genome of an endangered Asteraceae, Deinandra increscens subsp. villosa, native to the Central Coast of California.</title>
        <authorList>
            <person name="Guilliams M."/>
            <person name="Hasenstab-Lehman K."/>
            <person name="Meyer R."/>
            <person name="Mcevoy S."/>
        </authorList>
    </citation>
    <scope>NUCLEOTIDE SEQUENCE [LARGE SCALE GENOMIC DNA]</scope>
    <source>
        <tissue evidence="2">Leaf</tissue>
    </source>
</reference>
<dbReference type="AlphaFoldDB" id="A0AAP0D6H1"/>
<organism evidence="2 3">
    <name type="scientific">Deinandra increscens subsp. villosa</name>
    <dbReference type="NCBI Taxonomy" id="3103831"/>
    <lineage>
        <taxon>Eukaryota</taxon>
        <taxon>Viridiplantae</taxon>
        <taxon>Streptophyta</taxon>
        <taxon>Embryophyta</taxon>
        <taxon>Tracheophyta</taxon>
        <taxon>Spermatophyta</taxon>
        <taxon>Magnoliopsida</taxon>
        <taxon>eudicotyledons</taxon>
        <taxon>Gunneridae</taxon>
        <taxon>Pentapetalae</taxon>
        <taxon>asterids</taxon>
        <taxon>campanulids</taxon>
        <taxon>Asterales</taxon>
        <taxon>Asteraceae</taxon>
        <taxon>Asteroideae</taxon>
        <taxon>Heliantheae alliance</taxon>
        <taxon>Madieae</taxon>
        <taxon>Madiinae</taxon>
        <taxon>Deinandra</taxon>
    </lineage>
</organism>
<dbReference type="EMBL" id="JBCNJP010000014">
    <property type="protein sequence ID" value="KAK9068661.1"/>
    <property type="molecule type" value="Genomic_DNA"/>
</dbReference>
<proteinExistence type="predicted"/>